<keyword evidence="3" id="KW-1185">Reference proteome</keyword>
<gene>
    <name evidence="2" type="ORF">BDV25DRAFT_145105</name>
</gene>
<accession>A0A5N6TEZ7</accession>
<protein>
    <submittedName>
        <fullName evidence="2">Uncharacterized protein</fullName>
    </submittedName>
</protein>
<evidence type="ECO:0000313" key="2">
    <source>
        <dbReference type="EMBL" id="KAE8144954.1"/>
    </source>
</evidence>
<feature type="signal peptide" evidence="1">
    <location>
        <begin position="1"/>
        <end position="19"/>
    </location>
</feature>
<sequence length="111" mass="12412">MRFHLLPATLMAVIPAISAWKIELSDGRVREGTFHAQNECQNWSNVPKGTTLTVSGFNAIIDGEDWDCTLIVHDTRDCEGDDTIDMFASDSDTVKKVTLHFDSGSFMWQCT</sequence>
<proteinExistence type="predicted"/>
<name>A0A5N6TEZ7_ASPAV</name>
<feature type="chain" id="PRO_5024864020" evidence="1">
    <location>
        <begin position="20"/>
        <end position="111"/>
    </location>
</feature>
<organism evidence="2 3">
    <name type="scientific">Aspergillus avenaceus</name>
    <dbReference type="NCBI Taxonomy" id="36643"/>
    <lineage>
        <taxon>Eukaryota</taxon>
        <taxon>Fungi</taxon>
        <taxon>Dikarya</taxon>
        <taxon>Ascomycota</taxon>
        <taxon>Pezizomycotina</taxon>
        <taxon>Eurotiomycetes</taxon>
        <taxon>Eurotiomycetidae</taxon>
        <taxon>Eurotiales</taxon>
        <taxon>Aspergillaceae</taxon>
        <taxon>Aspergillus</taxon>
        <taxon>Aspergillus subgen. Circumdati</taxon>
    </lineage>
</organism>
<reference evidence="2 3" key="1">
    <citation type="submission" date="2019-04" db="EMBL/GenBank/DDBJ databases">
        <title>Friends and foes A comparative genomics study of 23 Aspergillus species from section Flavi.</title>
        <authorList>
            <consortium name="DOE Joint Genome Institute"/>
            <person name="Kjaerbolling I."/>
            <person name="Vesth T."/>
            <person name="Frisvad J.C."/>
            <person name="Nybo J.L."/>
            <person name="Theobald S."/>
            <person name="Kildgaard S."/>
            <person name="Isbrandt T."/>
            <person name="Kuo A."/>
            <person name="Sato A."/>
            <person name="Lyhne E.K."/>
            <person name="Kogle M.E."/>
            <person name="Wiebenga A."/>
            <person name="Kun R.S."/>
            <person name="Lubbers R.J."/>
            <person name="Makela M.R."/>
            <person name="Barry K."/>
            <person name="Chovatia M."/>
            <person name="Clum A."/>
            <person name="Daum C."/>
            <person name="Haridas S."/>
            <person name="He G."/>
            <person name="LaButti K."/>
            <person name="Lipzen A."/>
            <person name="Mondo S."/>
            <person name="Riley R."/>
            <person name="Salamov A."/>
            <person name="Simmons B.A."/>
            <person name="Magnuson J.K."/>
            <person name="Henrissat B."/>
            <person name="Mortensen U.H."/>
            <person name="Larsen T.O."/>
            <person name="Devries R.P."/>
            <person name="Grigoriev I.V."/>
            <person name="Machida M."/>
            <person name="Baker S.E."/>
            <person name="Andersen M.R."/>
        </authorList>
    </citation>
    <scope>NUCLEOTIDE SEQUENCE [LARGE SCALE GENOMIC DNA]</scope>
    <source>
        <strain evidence="2 3">IBT 18842</strain>
    </source>
</reference>
<keyword evidence="1" id="KW-0732">Signal</keyword>
<evidence type="ECO:0000256" key="1">
    <source>
        <dbReference type="SAM" id="SignalP"/>
    </source>
</evidence>
<dbReference type="Proteomes" id="UP000325780">
    <property type="component" value="Unassembled WGS sequence"/>
</dbReference>
<dbReference type="EMBL" id="ML742409">
    <property type="protein sequence ID" value="KAE8144954.1"/>
    <property type="molecule type" value="Genomic_DNA"/>
</dbReference>
<dbReference type="AlphaFoldDB" id="A0A5N6TEZ7"/>
<evidence type="ECO:0000313" key="3">
    <source>
        <dbReference type="Proteomes" id="UP000325780"/>
    </source>
</evidence>